<dbReference type="OrthoDB" id="9787933at2"/>
<organism evidence="1 2">
    <name type="scientific">Pseudonocardia sulfidoxydans NBRC 16205</name>
    <dbReference type="NCBI Taxonomy" id="1223511"/>
    <lineage>
        <taxon>Bacteria</taxon>
        <taxon>Bacillati</taxon>
        <taxon>Actinomycetota</taxon>
        <taxon>Actinomycetes</taxon>
        <taxon>Pseudonocardiales</taxon>
        <taxon>Pseudonocardiaceae</taxon>
        <taxon>Pseudonocardia</taxon>
    </lineage>
</organism>
<dbReference type="EMBL" id="BJVJ01000011">
    <property type="protein sequence ID" value="GEL22717.1"/>
    <property type="molecule type" value="Genomic_DNA"/>
</dbReference>
<dbReference type="RefSeq" id="WP_147104478.1">
    <property type="nucleotide sequence ID" value="NZ_BJVJ01000011.1"/>
</dbReference>
<dbReference type="InterPro" id="IPR009959">
    <property type="entry name" value="Cyclase_SnoaL-like"/>
</dbReference>
<sequence>MTVAIQQLIWRVENIRDAFHRAVFVDRDVDAAMAAAGSDCTFAYSPMGTGAGPDGLRAFLTDDVLPHLPAGLTFRRVTRTADQRRVVEENLVSFTHDRDLPWLLPGIPATGRDVEVRAVSIAAFKHTTHLGDISTRITSYRVLWDLWSTLTQLDADPAMLHRPAVPL</sequence>
<gene>
    <name evidence="1" type="ORF">PSU4_16710</name>
</gene>
<keyword evidence="2" id="KW-1185">Reference proteome</keyword>
<name>A0A511DDV7_9PSEU</name>
<dbReference type="AlphaFoldDB" id="A0A511DDV7"/>
<dbReference type="Proteomes" id="UP000321685">
    <property type="component" value="Unassembled WGS sequence"/>
</dbReference>
<accession>A0A511DDV7</accession>
<dbReference type="PANTHER" id="PTHR38436">
    <property type="entry name" value="POLYKETIDE CYCLASE SNOAL-LIKE DOMAIN"/>
    <property type="match status" value="1"/>
</dbReference>
<comment type="caution">
    <text evidence="1">The sequence shown here is derived from an EMBL/GenBank/DDBJ whole genome shotgun (WGS) entry which is preliminary data.</text>
</comment>
<evidence type="ECO:0000313" key="1">
    <source>
        <dbReference type="EMBL" id="GEL22717.1"/>
    </source>
</evidence>
<proteinExistence type="predicted"/>
<protein>
    <submittedName>
        <fullName evidence="1">Uncharacterized protein</fullName>
    </submittedName>
</protein>
<dbReference type="GO" id="GO:0030638">
    <property type="term" value="P:polyketide metabolic process"/>
    <property type="evidence" value="ECO:0007669"/>
    <property type="project" value="InterPro"/>
</dbReference>
<reference evidence="1 2" key="1">
    <citation type="submission" date="2019-07" db="EMBL/GenBank/DDBJ databases">
        <title>Whole genome shotgun sequence of Pseudonocardia sulfidoxydans NBRC 16205.</title>
        <authorList>
            <person name="Hosoyama A."/>
            <person name="Uohara A."/>
            <person name="Ohji S."/>
            <person name="Ichikawa N."/>
        </authorList>
    </citation>
    <scope>NUCLEOTIDE SEQUENCE [LARGE SCALE GENOMIC DNA]</scope>
    <source>
        <strain evidence="1 2">NBRC 16205</strain>
    </source>
</reference>
<dbReference type="InterPro" id="IPR032710">
    <property type="entry name" value="NTF2-like_dom_sf"/>
</dbReference>
<dbReference type="Gene3D" id="3.10.450.50">
    <property type="match status" value="1"/>
</dbReference>
<evidence type="ECO:0000313" key="2">
    <source>
        <dbReference type="Proteomes" id="UP000321685"/>
    </source>
</evidence>
<dbReference type="PANTHER" id="PTHR38436:SF3">
    <property type="entry name" value="CARBOXYMETHYLENEBUTENOLIDASE-RELATED"/>
    <property type="match status" value="1"/>
</dbReference>
<dbReference type="SUPFAM" id="SSF54427">
    <property type="entry name" value="NTF2-like"/>
    <property type="match status" value="1"/>
</dbReference>